<gene>
    <name evidence="8" type="ORF">PACLA_8A023064</name>
</gene>
<dbReference type="PANTHER" id="PTHR46174">
    <property type="entry name" value="CXXC-TYPE ZINC FINGER PROTEIN 1"/>
    <property type="match status" value="1"/>
</dbReference>
<keyword evidence="9" id="KW-1185">Reference proteome</keyword>
<evidence type="ECO:0000256" key="7">
    <source>
        <dbReference type="SAM" id="MobiDB-lite"/>
    </source>
</evidence>
<dbReference type="Gene3D" id="3.30.40.10">
    <property type="entry name" value="Zinc/RING finger domain, C3HC4 (zinc finger)"/>
    <property type="match status" value="1"/>
</dbReference>
<proteinExistence type="predicted"/>
<dbReference type="InterPro" id="IPR019786">
    <property type="entry name" value="Zinc_finger_PHD-type_CS"/>
</dbReference>
<feature type="compositionally biased region" description="Basic residues" evidence="7">
    <location>
        <begin position="283"/>
        <end position="293"/>
    </location>
</feature>
<dbReference type="InterPro" id="IPR003508">
    <property type="entry name" value="CIDE-N_dom"/>
</dbReference>
<dbReference type="GO" id="GO:0006915">
    <property type="term" value="P:apoptotic process"/>
    <property type="evidence" value="ECO:0007669"/>
    <property type="project" value="UniProtKB-UniRule"/>
</dbReference>
<dbReference type="PROSITE" id="PS01359">
    <property type="entry name" value="ZF_PHD_1"/>
    <property type="match status" value="1"/>
</dbReference>
<evidence type="ECO:0000256" key="3">
    <source>
        <dbReference type="ARBA" id="ARBA00022723"/>
    </source>
</evidence>
<dbReference type="SMART" id="SM00249">
    <property type="entry name" value="PHD"/>
    <property type="match status" value="1"/>
</dbReference>
<dbReference type="InterPro" id="IPR038398">
    <property type="entry name" value="NCD2_sf"/>
</dbReference>
<comment type="caution">
    <text evidence="8">The sequence shown here is derived from an EMBL/GenBank/DDBJ whole genome shotgun (WGS) entry which is preliminary data.</text>
</comment>
<dbReference type="Gene3D" id="1.20.120.2010">
    <property type="entry name" value="NAB conserved domain 2"/>
    <property type="match status" value="1"/>
</dbReference>
<name>A0A7D9HT66_PARCT</name>
<reference evidence="8" key="1">
    <citation type="submission" date="2020-04" db="EMBL/GenBank/DDBJ databases">
        <authorList>
            <person name="Alioto T."/>
            <person name="Alioto T."/>
            <person name="Gomez Garrido J."/>
        </authorList>
    </citation>
    <scope>NUCLEOTIDE SEQUENCE</scope>
    <source>
        <strain evidence="8">A484AB</strain>
    </source>
</reference>
<dbReference type="OrthoDB" id="436852at2759"/>
<dbReference type="Proteomes" id="UP001152795">
    <property type="component" value="Unassembled WGS sequence"/>
</dbReference>
<dbReference type="SUPFAM" id="SSF57903">
    <property type="entry name" value="FYVE/PHD zinc finger"/>
    <property type="match status" value="1"/>
</dbReference>
<keyword evidence="6" id="KW-0539">Nucleus</keyword>
<dbReference type="InterPro" id="IPR019787">
    <property type="entry name" value="Znf_PHD-finger"/>
</dbReference>
<keyword evidence="2" id="KW-0053">Apoptosis</keyword>
<feature type="region of interest" description="Disordered" evidence="7">
    <location>
        <begin position="276"/>
        <end position="364"/>
    </location>
</feature>
<keyword evidence="4" id="KW-0863">Zinc-finger</keyword>
<evidence type="ECO:0000313" key="9">
    <source>
        <dbReference type="Proteomes" id="UP001152795"/>
    </source>
</evidence>
<evidence type="ECO:0000256" key="4">
    <source>
        <dbReference type="ARBA" id="ARBA00022771"/>
    </source>
</evidence>
<feature type="compositionally biased region" description="Basic and acidic residues" evidence="7">
    <location>
        <begin position="312"/>
        <end position="321"/>
    </location>
</feature>
<evidence type="ECO:0000256" key="1">
    <source>
        <dbReference type="ARBA" id="ARBA00004123"/>
    </source>
</evidence>
<dbReference type="PROSITE" id="PS50016">
    <property type="entry name" value="ZF_PHD_2"/>
    <property type="match status" value="1"/>
</dbReference>
<evidence type="ECO:0000256" key="2">
    <source>
        <dbReference type="ARBA" id="ARBA00022703"/>
    </source>
</evidence>
<dbReference type="Pfam" id="PF00628">
    <property type="entry name" value="PHD"/>
    <property type="match status" value="1"/>
</dbReference>
<dbReference type="SUPFAM" id="SSF54277">
    <property type="entry name" value="CAD &amp; PB1 domains"/>
    <property type="match status" value="1"/>
</dbReference>
<evidence type="ECO:0000256" key="5">
    <source>
        <dbReference type="ARBA" id="ARBA00022833"/>
    </source>
</evidence>
<organism evidence="8 9">
    <name type="scientific">Paramuricea clavata</name>
    <name type="common">Red gorgonian</name>
    <name type="synonym">Violescent sea-whip</name>
    <dbReference type="NCBI Taxonomy" id="317549"/>
    <lineage>
        <taxon>Eukaryota</taxon>
        <taxon>Metazoa</taxon>
        <taxon>Cnidaria</taxon>
        <taxon>Anthozoa</taxon>
        <taxon>Octocorallia</taxon>
        <taxon>Malacalcyonacea</taxon>
        <taxon>Plexauridae</taxon>
        <taxon>Paramuricea</taxon>
    </lineage>
</organism>
<dbReference type="EMBL" id="CACRXK020001454">
    <property type="protein sequence ID" value="CAB3989265.1"/>
    <property type="molecule type" value="Genomic_DNA"/>
</dbReference>
<evidence type="ECO:0000313" key="8">
    <source>
        <dbReference type="EMBL" id="CAB3989265.1"/>
    </source>
</evidence>
<sequence length="1310" mass="147531">MSSENKIGPSISGAVKLVFSGENTAIYTLVLESDGTEVDEEYFLFVESNTTLILLRPGEKWEQFHQAVGQKLDKVNEVLSCESKSSTRTGQRTLIVSNNSLQLGGEIEAVHKESPTANVKIELSKLAEESTIFKCPNPTSYMKKVNDASMQLAKEDVKLLQKKGELFELAKKRVHEMGYSYAKCSLRSKVFGNCSSESSTVSTKRKYISTTAREERIDELSESVKSVSETIQLLLKQKEQYANVNKFQQAADVNASIMEKMSEKRKLEKELRALQEAREKSRNYKKKKSSHSLRKGDSDSQNQRQLSWSESSKSHSSEKSGESSGGDTVVLSDSELIPKNDQVITVEDGSNEEPENQLDNNARDASSLKKQVGAIIAAYSEIVEESTKDMTLEEFVEARQIHCGLQRHSSDCYCNSLIEAAKEIISGGICPLALLYKTRFNQQYKTDKAVRQLMQLPVLLENLVPDSKCESINKEELKLLCSLATNEKDKKLIRVAASSHLSATQSKAKLGIDDINSEREAVYAAVKELQVIREAVDELAMCKENVIIGDLLMNEQDSGSGSDSDELSSVEVEEQPNITCSSSELGFNKTKNGPECKLSSEQLLDLLKKAKCNWFLFVTECRLRFQGIGESDVMLDSFIENVNECLLTEKEKTDLQQSREAYRALENENIGNYDEDEVHTDSESDDPEDWLKISQEGSFPETLMKKISKQKAIIYRWKKRRIAKIVASKCLLGRKVPPRVSKTLAKYPNIGKDIERFARENRIGADSWRRTGLLTFSGNTKKGPKLTYNRIRKYLEDKYKTKFSYGTTVQLCCARNKRRQSAKRYWGAAKLVSRRARKGFNVKLNVDAHWSCSFYKNLDFVQLKDGLNKVMLNRDDAAGFRLDTTFTHKQKTILAEKGNPELTTRTDYLNKYSSVLQTSSYMFLETDNTPIGCFGVIKPHDVFPKNPSQHAADLEMLESNQLSTPFLSDRNIDCIRVDGGVDEGPSHVEVQFVWAERHFKKDKVCTIVTSRFSGGSYLNKVELQNGCLSIGHSHLFIPSTIHGSNVDSMGQISKEQQRKNLEAAMNVYISAVDGASCCGAKIHLFKGATGSTAAAHQERREKLLNCPHKVCKQGKKQWIWYDGGPNLSVLPLPVPDPQRPWGGSCKSCPDFCAGHYLSPESVIDQVKKHGIKSCLKPPSYVIKSSIQRNADPSENDVQSLAKECLLSVSDTLYLVDHFKAIQKRKELKKAKKLEKRRSTDRAMDENDLGDDDDDDDDSEDLMLYCFCQKEEHRFMIQCDGCDCWYHGECVDVTEQQAETMETYLCMLCNN</sequence>
<dbReference type="InterPro" id="IPR037869">
    <property type="entry name" value="Spp1/CFP1"/>
</dbReference>
<dbReference type="PANTHER" id="PTHR46174:SF1">
    <property type="entry name" value="CXXC-TYPE ZINC FINGER PROTEIN 1"/>
    <property type="match status" value="1"/>
</dbReference>
<feature type="region of interest" description="Disordered" evidence="7">
    <location>
        <begin position="1232"/>
        <end position="1254"/>
    </location>
</feature>
<keyword evidence="5" id="KW-0862">Zinc</keyword>
<dbReference type="GO" id="GO:0008270">
    <property type="term" value="F:zinc ion binding"/>
    <property type="evidence" value="ECO:0007669"/>
    <property type="project" value="UniProtKB-KW"/>
</dbReference>
<dbReference type="InterPro" id="IPR013083">
    <property type="entry name" value="Znf_RING/FYVE/PHD"/>
</dbReference>
<dbReference type="GO" id="GO:0048188">
    <property type="term" value="C:Set1C/COMPASS complex"/>
    <property type="evidence" value="ECO:0007669"/>
    <property type="project" value="InterPro"/>
</dbReference>
<dbReference type="Pfam" id="PF02017">
    <property type="entry name" value="CIDE-N"/>
    <property type="match status" value="1"/>
</dbReference>
<dbReference type="GO" id="GO:0045893">
    <property type="term" value="P:positive regulation of DNA-templated transcription"/>
    <property type="evidence" value="ECO:0007669"/>
    <property type="project" value="TreeGrafter"/>
</dbReference>
<dbReference type="SMART" id="SM00266">
    <property type="entry name" value="CAD"/>
    <property type="match status" value="1"/>
</dbReference>
<keyword evidence="3" id="KW-0479">Metal-binding</keyword>
<dbReference type="InterPro" id="IPR011011">
    <property type="entry name" value="Znf_FYVE_PHD"/>
</dbReference>
<protein>
    <submittedName>
        <fullName evidence="8">Chromatin modification-related YNG2</fullName>
    </submittedName>
</protein>
<accession>A0A7D9HT66</accession>
<feature type="compositionally biased region" description="Acidic residues" evidence="7">
    <location>
        <begin position="1245"/>
        <end position="1254"/>
    </location>
</feature>
<evidence type="ECO:0000256" key="6">
    <source>
        <dbReference type="ARBA" id="ARBA00023242"/>
    </source>
</evidence>
<dbReference type="PROSITE" id="PS51135">
    <property type="entry name" value="CIDE_N"/>
    <property type="match status" value="1"/>
</dbReference>
<dbReference type="Gene3D" id="3.10.20.10">
    <property type="match status" value="1"/>
</dbReference>
<dbReference type="InterPro" id="IPR001965">
    <property type="entry name" value="Znf_PHD"/>
</dbReference>
<comment type="subcellular location">
    <subcellularLocation>
        <location evidence="1">Nucleus</location>
    </subcellularLocation>
</comment>